<keyword evidence="4" id="KW-0472">Membrane</keyword>
<dbReference type="InterPro" id="IPR036967">
    <property type="entry name" value="Ribosomal_uS11_sf"/>
</dbReference>
<sequence>MNNFNSVILFIYFSINNVLFSITNLNGEVLAFFTVGTKRTKGIRKINLTTLKSTSSLINKNLKKNQIHIKIRGFSKFKRLTLKLLFKIIEAKILSFCDLTSLPHNGIRNKKNRRV</sequence>
<accession>A0A1B0ZER3</accession>
<comment type="similarity">
    <text evidence="1">Belongs to the universal ribosomal protein uS11 family.</text>
</comment>
<gene>
    <name evidence="5" type="primary">rps11</name>
</gene>
<dbReference type="SUPFAM" id="SSF53137">
    <property type="entry name" value="Translational machinery components"/>
    <property type="match status" value="1"/>
</dbReference>
<dbReference type="Pfam" id="PF00411">
    <property type="entry name" value="Ribosomal_S11"/>
    <property type="match status" value="1"/>
</dbReference>
<reference evidence="5" key="1">
    <citation type="journal article" date="2016" name="Bot. Marina">
        <title>Genomic and phylogenetic analysis of Ceramium cimbricum (Ceramiales, Rhodophyta) from the Atlantic and Pacific Oceans supports the naming of a new invasive Pacific entity Ceramium sungminbooi sp. nov.</title>
        <authorList>
            <person name="Hughey J.R."/>
            <person name="Boo G.H."/>
        </authorList>
    </citation>
    <scope>NUCLEOTIDE SEQUENCE</scope>
</reference>
<dbReference type="EMBL" id="KU145005">
    <property type="protein sequence ID" value="ANP26222.1"/>
    <property type="molecule type" value="Genomic_DNA"/>
</dbReference>
<evidence type="ECO:0000256" key="4">
    <source>
        <dbReference type="SAM" id="Phobius"/>
    </source>
</evidence>
<keyword evidence="3" id="KW-0687">Ribonucleoprotein</keyword>
<protein>
    <submittedName>
        <fullName evidence="5">Ribosomal protein S11</fullName>
    </submittedName>
</protein>
<evidence type="ECO:0000256" key="3">
    <source>
        <dbReference type="ARBA" id="ARBA00023274"/>
    </source>
</evidence>
<organism evidence="5">
    <name type="scientific">Campylaephora sungminbooi</name>
    <dbReference type="NCBI Taxonomy" id="1896769"/>
    <lineage>
        <taxon>Eukaryota</taxon>
        <taxon>Rhodophyta</taxon>
        <taxon>Florideophyceae</taxon>
        <taxon>Rhodymeniophycidae</taxon>
        <taxon>Ceramiales</taxon>
        <taxon>Ceramiaceae</taxon>
        <taxon>Campylaephora</taxon>
    </lineage>
</organism>
<evidence type="ECO:0000256" key="1">
    <source>
        <dbReference type="ARBA" id="ARBA00006194"/>
    </source>
</evidence>
<evidence type="ECO:0000256" key="2">
    <source>
        <dbReference type="ARBA" id="ARBA00022980"/>
    </source>
</evidence>
<keyword evidence="2 5" id="KW-0689">Ribosomal protein</keyword>
<keyword evidence="5" id="KW-0496">Mitochondrion</keyword>
<dbReference type="RefSeq" id="YP_011017811.1">
    <property type="nucleotide sequence ID" value="NC_085557.1"/>
</dbReference>
<name>A0A1B0ZER3_9FLOR</name>
<keyword evidence="4" id="KW-1133">Transmembrane helix</keyword>
<dbReference type="InterPro" id="IPR001971">
    <property type="entry name" value="Ribosomal_uS11"/>
</dbReference>
<dbReference type="GO" id="GO:0005840">
    <property type="term" value="C:ribosome"/>
    <property type="evidence" value="ECO:0007669"/>
    <property type="project" value="UniProtKB-KW"/>
</dbReference>
<dbReference type="GO" id="GO:1990904">
    <property type="term" value="C:ribonucleoprotein complex"/>
    <property type="evidence" value="ECO:0007669"/>
    <property type="project" value="UniProtKB-KW"/>
</dbReference>
<feature type="transmembrane region" description="Helical" evidence="4">
    <location>
        <begin position="6"/>
        <end position="35"/>
    </location>
</feature>
<dbReference type="Gene3D" id="3.30.420.80">
    <property type="entry name" value="Ribosomal protein S11"/>
    <property type="match status" value="1"/>
</dbReference>
<evidence type="ECO:0000313" key="5">
    <source>
        <dbReference type="EMBL" id="ANP26201.1"/>
    </source>
</evidence>
<dbReference type="AlphaFoldDB" id="A0A1B0ZER3"/>
<dbReference type="HAMAP" id="MF_01310">
    <property type="entry name" value="Ribosomal_uS11"/>
    <property type="match status" value="1"/>
</dbReference>
<proteinExistence type="inferred from homology"/>
<dbReference type="PIRSF" id="PIRSF002131">
    <property type="entry name" value="Ribosomal_S11"/>
    <property type="match status" value="1"/>
</dbReference>
<dbReference type="GO" id="GO:0003735">
    <property type="term" value="F:structural constituent of ribosome"/>
    <property type="evidence" value="ECO:0007669"/>
    <property type="project" value="InterPro"/>
</dbReference>
<dbReference type="EMBL" id="KU145004">
    <property type="protein sequence ID" value="ANP26201.1"/>
    <property type="molecule type" value="Genomic_DNA"/>
</dbReference>
<dbReference type="GeneID" id="87724542"/>
<geneLocation type="mitochondrion" evidence="5"/>
<keyword evidence="4" id="KW-0812">Transmembrane</keyword>
<dbReference type="GO" id="GO:0006412">
    <property type="term" value="P:translation"/>
    <property type="evidence" value="ECO:0007669"/>
    <property type="project" value="InterPro"/>
</dbReference>